<evidence type="ECO:0000313" key="5">
    <source>
        <dbReference type="Proteomes" id="UP000321617"/>
    </source>
</evidence>
<protein>
    <submittedName>
        <fullName evidence="4">LytR family transcriptional attenuator</fullName>
    </submittedName>
</protein>
<dbReference type="AlphaFoldDB" id="A0A562V1R9"/>
<dbReference type="NCBIfam" id="TIGR00350">
    <property type="entry name" value="lytR_cpsA_psr"/>
    <property type="match status" value="1"/>
</dbReference>
<comment type="caution">
    <text evidence="4">The sequence shown here is derived from an EMBL/GenBank/DDBJ whole genome shotgun (WGS) entry which is preliminary data.</text>
</comment>
<proteinExistence type="inferred from homology"/>
<comment type="similarity">
    <text evidence="1">Belongs to the LytR/CpsA/Psr (LCP) family.</text>
</comment>
<reference evidence="4 5" key="1">
    <citation type="journal article" date="2013" name="Stand. Genomic Sci.">
        <title>Genomic Encyclopedia of Type Strains, Phase I: The one thousand microbial genomes (KMG-I) project.</title>
        <authorList>
            <person name="Kyrpides N.C."/>
            <person name="Woyke T."/>
            <person name="Eisen J.A."/>
            <person name="Garrity G."/>
            <person name="Lilburn T.G."/>
            <person name="Beck B.J."/>
            <person name="Whitman W.B."/>
            <person name="Hugenholtz P."/>
            <person name="Klenk H.P."/>
        </authorList>
    </citation>
    <scope>NUCLEOTIDE SEQUENCE [LARGE SCALE GENOMIC DNA]</scope>
    <source>
        <strain evidence="4 5">DSM 45044</strain>
    </source>
</reference>
<organism evidence="4 5">
    <name type="scientific">Stackebrandtia albiflava</name>
    <dbReference type="NCBI Taxonomy" id="406432"/>
    <lineage>
        <taxon>Bacteria</taxon>
        <taxon>Bacillati</taxon>
        <taxon>Actinomycetota</taxon>
        <taxon>Actinomycetes</taxon>
        <taxon>Glycomycetales</taxon>
        <taxon>Glycomycetaceae</taxon>
        <taxon>Stackebrandtia</taxon>
    </lineage>
</organism>
<dbReference type="EMBL" id="VLLL01000006">
    <property type="protein sequence ID" value="TWJ11801.1"/>
    <property type="molecule type" value="Genomic_DNA"/>
</dbReference>
<dbReference type="PANTHER" id="PTHR33392:SF6">
    <property type="entry name" value="POLYISOPRENYL-TEICHOIC ACID--PEPTIDOGLYCAN TEICHOIC ACID TRANSFERASE TAGU"/>
    <property type="match status" value="1"/>
</dbReference>
<sequence>MSKQGARRALTNRAPWWSKVMLGVGALIMVVTGTTVVYANVLLDTVEDSVETADLLGNGEEDTGEPIEGPLNLLVIGTDLRVNDSDGQDRTDTIMILHINKNLDKATIVSIPRDLKVEIQDCGQLFSSPCTYKINAAYNAGLDQWSREEKFANLAATVSDLTGIEKFDGAVIMGFEGFLNAVKTFGGIELCLPIDMALEQEKLDKDGGTGRIFPKGCNEYNAQEALWIVRERYAYVRENPDLDPSWGYGDYGRQHMQQHFIKQLLKKATDEGYTTDPTKVSALIEDIGPSLVIDPIMNKGIVDMAVALRGIKPSGMETIRLPTTNSTEYFTGVEESYETVLPGSEEEQIMNDLFAALREDTMDQWMKENPELLNKG</sequence>
<dbReference type="Proteomes" id="UP000321617">
    <property type="component" value="Unassembled WGS sequence"/>
</dbReference>
<keyword evidence="5" id="KW-1185">Reference proteome</keyword>
<dbReference type="InterPro" id="IPR004474">
    <property type="entry name" value="LytR_CpsA_psr"/>
</dbReference>
<name>A0A562V1R9_9ACTN</name>
<evidence type="ECO:0000256" key="1">
    <source>
        <dbReference type="ARBA" id="ARBA00006068"/>
    </source>
</evidence>
<keyword evidence="2" id="KW-0472">Membrane</keyword>
<dbReference type="InterPro" id="IPR050922">
    <property type="entry name" value="LytR/CpsA/Psr_CW_biosynth"/>
</dbReference>
<dbReference type="PANTHER" id="PTHR33392">
    <property type="entry name" value="POLYISOPRENYL-TEICHOIC ACID--PEPTIDOGLYCAN TEICHOIC ACID TRANSFERASE TAGU"/>
    <property type="match status" value="1"/>
</dbReference>
<dbReference type="Pfam" id="PF03816">
    <property type="entry name" value="LytR_cpsA_psr"/>
    <property type="match status" value="1"/>
</dbReference>
<feature type="transmembrane region" description="Helical" evidence="2">
    <location>
        <begin position="20"/>
        <end position="43"/>
    </location>
</feature>
<dbReference type="OrthoDB" id="5171929at2"/>
<feature type="domain" description="Cell envelope-related transcriptional attenuator" evidence="3">
    <location>
        <begin position="90"/>
        <end position="268"/>
    </location>
</feature>
<accession>A0A562V1R9</accession>
<keyword evidence="2" id="KW-0812">Transmembrane</keyword>
<keyword evidence="2" id="KW-1133">Transmembrane helix</keyword>
<dbReference type="RefSeq" id="WP_147138412.1">
    <property type="nucleotide sequence ID" value="NZ_BAABIJ010000002.1"/>
</dbReference>
<evidence type="ECO:0000259" key="3">
    <source>
        <dbReference type="Pfam" id="PF03816"/>
    </source>
</evidence>
<dbReference type="Gene3D" id="3.40.630.190">
    <property type="entry name" value="LCP protein"/>
    <property type="match status" value="1"/>
</dbReference>
<evidence type="ECO:0000256" key="2">
    <source>
        <dbReference type="SAM" id="Phobius"/>
    </source>
</evidence>
<evidence type="ECO:0000313" key="4">
    <source>
        <dbReference type="EMBL" id="TWJ11801.1"/>
    </source>
</evidence>
<gene>
    <name evidence="4" type="ORF">LX16_2537</name>
</gene>